<dbReference type="RefSeq" id="WP_062143094.1">
    <property type="nucleotide sequence ID" value="NZ_CP013002.1"/>
</dbReference>
<accession>A0A0P0NWP5</accession>
<dbReference type="EMBL" id="CP013002">
    <property type="protein sequence ID" value="ALL12083.1"/>
    <property type="molecule type" value="Genomic_DNA"/>
</dbReference>
<sequence length="155" mass="16537">MDGGRGSPLAEPPPAGALPLSRRLIAGLLGIAALALQAGPGQAAERACFDSREVRDWSALGDQTLLLRVRLTDYYRIDLSHPVRHIRSPAAHLALVSHEPAQICQVGDLDARILLSPGFSISLPVSSLQQLDAAAQAAIGETHLPGRHQRRRAKP</sequence>
<evidence type="ECO:0000313" key="2">
    <source>
        <dbReference type="Proteomes" id="UP000056905"/>
    </source>
</evidence>
<evidence type="ECO:0000313" key="1">
    <source>
        <dbReference type="EMBL" id="ALL12083.1"/>
    </source>
</evidence>
<organism evidence="1 2">
    <name type="scientific">Caulobacter henricii</name>
    <dbReference type="NCBI Taxonomy" id="69395"/>
    <lineage>
        <taxon>Bacteria</taxon>
        <taxon>Pseudomonadati</taxon>
        <taxon>Pseudomonadota</taxon>
        <taxon>Alphaproteobacteria</taxon>
        <taxon>Caulobacterales</taxon>
        <taxon>Caulobacteraceae</taxon>
        <taxon>Caulobacter</taxon>
    </lineage>
</organism>
<dbReference type="STRING" id="69395.AQ619_01200"/>
<reference evidence="1 2" key="1">
    <citation type="submission" date="2015-10" db="EMBL/GenBank/DDBJ databases">
        <title>Conservation of the essential genome among Caulobacter and Brevundimonas species.</title>
        <authorList>
            <person name="Scott D."/>
            <person name="Ely B."/>
        </authorList>
    </citation>
    <scope>NUCLEOTIDE SEQUENCE [LARGE SCALE GENOMIC DNA]</scope>
    <source>
        <strain evidence="1 2">CB4</strain>
    </source>
</reference>
<dbReference type="AlphaFoldDB" id="A0A0P0NWP5"/>
<name>A0A0P0NWP5_9CAUL</name>
<proteinExistence type="predicted"/>
<gene>
    <name evidence="1" type="ORF">AQ619_01200</name>
</gene>
<keyword evidence="2" id="KW-1185">Reference proteome</keyword>
<dbReference type="Proteomes" id="UP000056905">
    <property type="component" value="Chromosome"/>
</dbReference>
<dbReference type="KEGG" id="chq:AQ619_01200"/>
<protein>
    <submittedName>
        <fullName evidence="1">Uncharacterized protein</fullName>
    </submittedName>
</protein>